<dbReference type="EMBL" id="CAJVPK010000574">
    <property type="protein sequence ID" value="CAG8527685.1"/>
    <property type="molecule type" value="Genomic_DNA"/>
</dbReference>
<evidence type="ECO:0000256" key="1">
    <source>
        <dbReference type="SAM" id="MobiDB-lite"/>
    </source>
</evidence>
<keyword evidence="3" id="KW-1185">Reference proteome</keyword>
<proteinExistence type="predicted"/>
<dbReference type="Proteomes" id="UP000789706">
    <property type="component" value="Unassembled WGS sequence"/>
</dbReference>
<dbReference type="AlphaFoldDB" id="A0A9N9AE85"/>
<evidence type="ECO:0000313" key="3">
    <source>
        <dbReference type="Proteomes" id="UP000789706"/>
    </source>
</evidence>
<name>A0A9N9AE85_9GLOM</name>
<comment type="caution">
    <text evidence="2">The sequence shown here is derived from an EMBL/GenBank/DDBJ whole genome shotgun (WGS) entry which is preliminary data.</text>
</comment>
<evidence type="ECO:0000313" key="2">
    <source>
        <dbReference type="EMBL" id="CAG8527685.1"/>
    </source>
</evidence>
<sequence length="83" mass="9594">MEQQVSEGFEDPQKRISVKRSKDVQERINEERRMAVVTTKEILQANIFSPLFNARQNNVTFDIPPPISEPLMEAKDAMDAMEE</sequence>
<gene>
    <name evidence="2" type="ORF">DEBURN_LOCUS5983</name>
</gene>
<dbReference type="OrthoDB" id="2482209at2759"/>
<accession>A0A9N9AE85</accession>
<reference evidence="2" key="1">
    <citation type="submission" date="2021-06" db="EMBL/GenBank/DDBJ databases">
        <authorList>
            <person name="Kallberg Y."/>
            <person name="Tangrot J."/>
            <person name="Rosling A."/>
        </authorList>
    </citation>
    <scope>NUCLEOTIDE SEQUENCE</scope>
    <source>
        <strain evidence="2">AZ414A</strain>
    </source>
</reference>
<feature type="region of interest" description="Disordered" evidence="1">
    <location>
        <begin position="1"/>
        <end position="22"/>
    </location>
</feature>
<organism evidence="2 3">
    <name type="scientific">Diversispora eburnea</name>
    <dbReference type="NCBI Taxonomy" id="1213867"/>
    <lineage>
        <taxon>Eukaryota</taxon>
        <taxon>Fungi</taxon>
        <taxon>Fungi incertae sedis</taxon>
        <taxon>Mucoromycota</taxon>
        <taxon>Glomeromycotina</taxon>
        <taxon>Glomeromycetes</taxon>
        <taxon>Diversisporales</taxon>
        <taxon>Diversisporaceae</taxon>
        <taxon>Diversispora</taxon>
    </lineage>
</organism>
<feature type="non-terminal residue" evidence="2">
    <location>
        <position position="83"/>
    </location>
</feature>
<protein>
    <submittedName>
        <fullName evidence="2">2346_t:CDS:1</fullName>
    </submittedName>
</protein>